<sequence length="32" mass="3793">MINLDNKFKISESIIKKLKEHKVKTPTPYHPD</sequence>
<evidence type="ECO:0000313" key="2">
    <source>
        <dbReference type="Proteomes" id="UP000008075"/>
    </source>
</evidence>
<dbReference type="STRING" id="406817.XNC1_0675"/>
<dbReference type="AlphaFoldDB" id="D3VJJ0"/>
<organism evidence="1 2">
    <name type="scientific">Xenorhabdus nematophila (strain ATCC 19061 / DSM 3370 / CCUG 14189 / LMG 1036 / NCIMB 9965 / AN6)</name>
    <dbReference type="NCBI Taxonomy" id="406817"/>
    <lineage>
        <taxon>Bacteria</taxon>
        <taxon>Pseudomonadati</taxon>
        <taxon>Pseudomonadota</taxon>
        <taxon>Gammaproteobacteria</taxon>
        <taxon>Enterobacterales</taxon>
        <taxon>Morganellaceae</taxon>
        <taxon>Xenorhabdus</taxon>
    </lineage>
</organism>
<dbReference type="HOGENOM" id="CLU_3392072_0_0_6"/>
<protein>
    <submittedName>
        <fullName evidence="1">Membrane protein</fullName>
    </submittedName>
</protein>
<keyword evidence="2" id="KW-1185">Reference proteome</keyword>
<proteinExistence type="predicted"/>
<reference evidence="1 2" key="1">
    <citation type="journal article" date="2011" name="PLoS ONE">
        <title>The entomopathogenic bacterial endosymbionts xenorhabdus and photorhabdus: convergent lifestyles from divergent genomes.</title>
        <authorList>
            <person name="Chaston J.M."/>
            <person name="Suen G."/>
            <person name="Tucker S.L."/>
            <person name="Andersen A.W."/>
            <person name="Bhasin A."/>
            <person name="Bode E."/>
            <person name="Bode H.B."/>
            <person name="Brachmann A.O."/>
            <person name="Cowles C.E."/>
            <person name="Cowles K.N."/>
            <person name="Darby C."/>
            <person name="de Leon L."/>
            <person name="Drace K."/>
            <person name="Du Z."/>
            <person name="Givaudan A."/>
            <person name="Herbert Tran E.E."/>
            <person name="Jewell K.A."/>
            <person name="Knack J.J."/>
            <person name="Krasomil-Osterfeld K.C."/>
            <person name="Kukor R."/>
            <person name="Lanois A."/>
            <person name="Latreille P."/>
            <person name="Leimgruber N.K."/>
            <person name="Lipke C.M."/>
            <person name="Liu R."/>
            <person name="Lu X."/>
            <person name="Martens E.C."/>
            <person name="Marri P.R."/>
            <person name="Medigue C."/>
            <person name="Menard M.L."/>
            <person name="Miller N.M."/>
            <person name="Morales-Soto N."/>
            <person name="Norton S."/>
            <person name="Ogier J.C."/>
            <person name="Orchard S.S."/>
            <person name="Park D."/>
            <person name="Park Y."/>
            <person name="Qurollo B.A."/>
            <person name="Sugar D.R."/>
            <person name="Richards G.R."/>
            <person name="Rouy Z."/>
            <person name="Slominski B."/>
            <person name="Slominski K."/>
            <person name="Snyder H."/>
            <person name="Tjaden B.C."/>
            <person name="van der Hoeven R."/>
            <person name="Welch R.D."/>
            <person name="Wheeler C."/>
            <person name="Xiang B."/>
            <person name="Barbazuk B."/>
            <person name="Gaudriault S."/>
            <person name="Goodner B."/>
            <person name="Slater S.C."/>
            <person name="Forst S."/>
            <person name="Goldman B.S."/>
            <person name="Goodrich-Blair H."/>
        </authorList>
    </citation>
    <scope>NUCLEOTIDE SEQUENCE [LARGE SCALE GENOMIC DNA]</scope>
    <source>
        <strain evidence="2">ATCC 19061 / DSM 3370 / CCUG 14189 / LMG 1036 / NCIMB 9965 / AN6</strain>
    </source>
</reference>
<accession>D3VJJ0</accession>
<dbReference type="EMBL" id="FN667742">
    <property type="protein sequence ID" value="CBJ88746.1"/>
    <property type="molecule type" value="Genomic_DNA"/>
</dbReference>
<gene>
    <name evidence="1" type="ordered locus">XNC1_0675</name>
</gene>
<name>D3VJJ0_XENNA</name>
<evidence type="ECO:0000313" key="1">
    <source>
        <dbReference type="EMBL" id="CBJ88746.1"/>
    </source>
</evidence>
<dbReference type="Proteomes" id="UP000008075">
    <property type="component" value="Chromosome"/>
</dbReference>
<dbReference type="KEGG" id="xne:XNC1_0675"/>